<feature type="binding site" evidence="13">
    <location>
        <position position="210"/>
    </location>
    <ligand>
        <name>Fe cation</name>
        <dbReference type="ChEBI" id="CHEBI:24875"/>
        <label>1</label>
    </ligand>
</feature>
<evidence type="ECO:0000256" key="9">
    <source>
        <dbReference type="ARBA" id="ARBA00023004"/>
    </source>
</evidence>
<feature type="binding site" evidence="13">
    <location>
        <position position="235"/>
    </location>
    <ligand>
        <name>Fe cation</name>
        <dbReference type="ChEBI" id="CHEBI:24875"/>
        <label>1</label>
    </ligand>
</feature>
<dbReference type="GO" id="GO:0005737">
    <property type="term" value="C:cytoplasm"/>
    <property type="evidence" value="ECO:0007669"/>
    <property type="project" value="UniProtKB-SubCell"/>
</dbReference>
<feature type="binding site" evidence="13">
    <location>
        <position position="115"/>
    </location>
    <ligand>
        <name>Fe cation</name>
        <dbReference type="ChEBI" id="CHEBI:24875"/>
        <label>1</label>
    </ligand>
</feature>
<dbReference type="AlphaFoldDB" id="A0AA38HBF6"/>
<feature type="binding site" evidence="12">
    <location>
        <position position="48"/>
    </location>
    <ligand>
        <name>substrate</name>
    </ligand>
</feature>
<dbReference type="PANTHER" id="PTHR12588">
    <property type="entry name" value="MYOINOSITOL OXYGENASE"/>
    <property type="match status" value="1"/>
</dbReference>
<evidence type="ECO:0000256" key="6">
    <source>
        <dbReference type="ARBA" id="ARBA00022490"/>
    </source>
</evidence>
<dbReference type="PANTHER" id="PTHR12588:SF0">
    <property type="entry name" value="INOSITOL OXYGENASE"/>
    <property type="match status" value="1"/>
</dbReference>
<feature type="binding site" evidence="12">
    <location>
        <begin position="102"/>
        <end position="104"/>
    </location>
    <ligand>
        <name>substrate</name>
    </ligand>
</feature>
<evidence type="ECO:0000256" key="12">
    <source>
        <dbReference type="PIRSR" id="PIRSR607828-1"/>
    </source>
</evidence>
<evidence type="ECO:0000256" key="10">
    <source>
        <dbReference type="ARBA" id="ARBA00029668"/>
    </source>
</evidence>
<comment type="pathway">
    <text evidence="2 14">Polyol metabolism; myo-inositol degradation into D-glucuronate; D-glucuronate from myo-inositol: step 1/1.</text>
</comment>
<evidence type="ECO:0000256" key="1">
    <source>
        <dbReference type="ARBA" id="ARBA00004496"/>
    </source>
</evidence>
<evidence type="ECO:0000256" key="3">
    <source>
        <dbReference type="ARBA" id="ARBA00005286"/>
    </source>
</evidence>
<feature type="binding site" evidence="12">
    <location>
        <position position="143"/>
    </location>
    <ligand>
        <name>substrate</name>
    </ligand>
</feature>
<comment type="caution">
    <text evidence="15">The sequence shown here is derived from an EMBL/GenBank/DDBJ whole genome shotgun (WGS) entry which is preliminary data.</text>
</comment>
<feature type="binding site" evidence="13">
    <location>
        <position position="139"/>
    </location>
    <ligand>
        <name>Fe cation</name>
        <dbReference type="ChEBI" id="CHEBI:24875"/>
        <label>1</label>
    </ligand>
</feature>
<protein>
    <recommendedName>
        <fullName evidence="5 14">Inositol oxygenase</fullName>
        <ecNumber evidence="4 14">1.13.99.1</ecNumber>
    </recommendedName>
    <alternativeName>
        <fullName evidence="10 14">Myo-inositol oxygenase</fullName>
    </alternativeName>
</protein>
<feature type="binding site" evidence="13">
    <location>
        <position position="268"/>
    </location>
    <ligand>
        <name>Fe cation</name>
        <dbReference type="ChEBI" id="CHEBI:24875"/>
        <label>1</label>
    </ligand>
</feature>
<dbReference type="InterPro" id="IPR007828">
    <property type="entry name" value="Inositol_oxygenase"/>
</dbReference>
<feature type="binding site" evidence="13">
    <location>
        <position position="140"/>
    </location>
    <ligand>
        <name>Fe cation</name>
        <dbReference type="ChEBI" id="CHEBI:24875"/>
        <label>1</label>
    </ligand>
</feature>
<dbReference type="GeneID" id="77732527"/>
<evidence type="ECO:0000256" key="14">
    <source>
        <dbReference type="RuleBase" id="RU367039"/>
    </source>
</evidence>
<evidence type="ECO:0000256" key="5">
    <source>
        <dbReference type="ARBA" id="ARBA00019269"/>
    </source>
</evidence>
<organism evidence="15 16">
    <name type="scientific">Dioszegia hungarica</name>
    <dbReference type="NCBI Taxonomy" id="4972"/>
    <lineage>
        <taxon>Eukaryota</taxon>
        <taxon>Fungi</taxon>
        <taxon>Dikarya</taxon>
        <taxon>Basidiomycota</taxon>
        <taxon>Agaricomycotina</taxon>
        <taxon>Tremellomycetes</taxon>
        <taxon>Tremellales</taxon>
        <taxon>Bulleribasidiaceae</taxon>
        <taxon>Dioszegia</taxon>
    </lineage>
</organism>
<comment type="subcellular location">
    <subcellularLocation>
        <location evidence="1 14">Cytoplasm</location>
    </subcellularLocation>
</comment>
<feature type="binding site" evidence="12">
    <location>
        <begin position="235"/>
        <end position="236"/>
    </location>
    <ligand>
        <name>substrate</name>
    </ligand>
</feature>
<evidence type="ECO:0000256" key="11">
    <source>
        <dbReference type="ARBA" id="ARBA00048271"/>
    </source>
</evidence>
<gene>
    <name evidence="15" type="ORF">MKK02DRAFT_45263</name>
</gene>
<evidence type="ECO:0000256" key="13">
    <source>
        <dbReference type="PIRSR" id="PIRSR607828-2"/>
    </source>
</evidence>
<keyword evidence="9 13" id="KW-0408">Iron</keyword>
<dbReference type="GO" id="GO:0005506">
    <property type="term" value="F:iron ion binding"/>
    <property type="evidence" value="ECO:0007669"/>
    <property type="project" value="InterPro"/>
</dbReference>
<comment type="cofactor">
    <cofactor evidence="13 14">
        <name>Fe cation</name>
        <dbReference type="ChEBI" id="CHEBI:24875"/>
    </cofactor>
    <text evidence="13 14">Binds 2 iron ions per subunit.</text>
</comment>
<keyword evidence="16" id="KW-1185">Reference proteome</keyword>
<accession>A0AA38HBF6</accession>
<keyword evidence="6 14" id="KW-0963">Cytoplasm</keyword>
<dbReference type="Proteomes" id="UP001164286">
    <property type="component" value="Unassembled WGS sequence"/>
</dbReference>
<dbReference type="GO" id="GO:0019310">
    <property type="term" value="P:inositol catabolic process"/>
    <property type="evidence" value="ECO:0007669"/>
    <property type="project" value="UniProtKB-UniRule"/>
</dbReference>
<evidence type="ECO:0000256" key="2">
    <source>
        <dbReference type="ARBA" id="ARBA00005167"/>
    </source>
</evidence>
<dbReference type="EMBL" id="JAKWFO010000005">
    <property type="protein sequence ID" value="KAI9636559.1"/>
    <property type="molecule type" value="Genomic_DNA"/>
</dbReference>
<evidence type="ECO:0000256" key="7">
    <source>
        <dbReference type="ARBA" id="ARBA00022723"/>
    </source>
</evidence>
<keyword evidence="7 13" id="KW-0479">Metal-binding</keyword>
<name>A0AA38HBF6_9TREE</name>
<dbReference type="EC" id="1.13.99.1" evidence="4 14"/>
<comment type="similarity">
    <text evidence="3 14">Belongs to the myo-inositol oxygenase family.</text>
</comment>
<dbReference type="GO" id="GO:0050113">
    <property type="term" value="F:inositol oxygenase activity"/>
    <property type="evidence" value="ECO:0007669"/>
    <property type="project" value="UniProtKB-UniRule"/>
</dbReference>
<evidence type="ECO:0000256" key="8">
    <source>
        <dbReference type="ARBA" id="ARBA00023002"/>
    </source>
</evidence>
<reference evidence="15" key="1">
    <citation type="journal article" date="2022" name="G3 (Bethesda)">
        <title>High quality genome of the basidiomycete yeast Dioszegia hungarica PDD-24b-2 isolated from cloud water.</title>
        <authorList>
            <person name="Jarrige D."/>
            <person name="Haridas S."/>
            <person name="Bleykasten-Grosshans C."/>
            <person name="Joly M."/>
            <person name="Nadalig T."/>
            <person name="Sancelme M."/>
            <person name="Vuilleumier S."/>
            <person name="Grigoriev I.V."/>
            <person name="Amato P."/>
            <person name="Bringel F."/>
        </authorList>
    </citation>
    <scope>NUCLEOTIDE SEQUENCE</scope>
    <source>
        <strain evidence="15">PDD-24b-2</strain>
    </source>
</reference>
<evidence type="ECO:0000313" key="16">
    <source>
        <dbReference type="Proteomes" id="UP001164286"/>
    </source>
</evidence>
<feature type="binding site" evidence="12">
    <location>
        <begin position="158"/>
        <end position="159"/>
    </location>
    <ligand>
        <name>substrate</name>
    </ligand>
</feature>
<evidence type="ECO:0000256" key="4">
    <source>
        <dbReference type="ARBA" id="ARBA00011919"/>
    </source>
</evidence>
<dbReference type="RefSeq" id="XP_052946336.1">
    <property type="nucleotide sequence ID" value="XM_053093322.1"/>
</dbReference>
<sequence>MLAPEVTEYIKQAGNKMDAISDDVDEVNKIKYDEASTFDAGKDKAKFRQYDDACDRVKNFYAEQHKKQTLAYNLAIRKQVLGKVNARMSVWEALEMLNTLVDESDPDTSVGQIEHLLQTAEAIRRDGKPDWMQLTGLIHDLGKLLCFFGAEGQWDVVGDTFVVGCKFPREIIYPDTFAANPDSHDPKLQTELGIYEPHCGLDNAILSWGHDQYIYEICKAQSTLPKAALSMLRYHSFYPWHREGAYRHLMNDEDEEQLKAVNAFNPYDLYSKSDSPPVVAELKPYYQSLIAKYFPAVVEW</sequence>
<comment type="catalytic activity">
    <reaction evidence="11 14">
        <text>myo-inositol + O2 = D-glucuronate + H2O + H(+)</text>
        <dbReference type="Rhea" id="RHEA:23696"/>
        <dbReference type="ChEBI" id="CHEBI:15377"/>
        <dbReference type="ChEBI" id="CHEBI:15378"/>
        <dbReference type="ChEBI" id="CHEBI:15379"/>
        <dbReference type="ChEBI" id="CHEBI:17268"/>
        <dbReference type="ChEBI" id="CHEBI:58720"/>
        <dbReference type="EC" id="1.13.99.1"/>
    </reaction>
</comment>
<evidence type="ECO:0000313" key="15">
    <source>
        <dbReference type="EMBL" id="KAI9636559.1"/>
    </source>
</evidence>
<dbReference type="Pfam" id="PF05153">
    <property type="entry name" value="MIOX"/>
    <property type="match status" value="1"/>
</dbReference>
<dbReference type="SUPFAM" id="SSF109604">
    <property type="entry name" value="HD-domain/PDEase-like"/>
    <property type="match status" value="1"/>
</dbReference>
<proteinExistence type="inferred from homology"/>
<keyword evidence="8 14" id="KW-0560">Oxidoreductase</keyword>
<dbReference type="Gene3D" id="1.10.3210.10">
    <property type="entry name" value="Hypothetical protein af1432"/>
    <property type="match status" value="1"/>
</dbReference>